<protein>
    <submittedName>
        <fullName evidence="1">Uncharacterized protein</fullName>
    </submittedName>
</protein>
<comment type="caution">
    <text evidence="1">The sequence shown here is derived from an EMBL/GenBank/DDBJ whole genome shotgun (WGS) entry which is preliminary data.</text>
</comment>
<sequence length="75" mass="8665">MTMTRETPKLEVALTQIVKQEIECDNEEERDPQSDVIADDIISTYMNLDSLKTLKSFGDYNKHKELDTKVTIIKC</sequence>
<evidence type="ECO:0000313" key="2">
    <source>
        <dbReference type="Proteomes" id="UP000636800"/>
    </source>
</evidence>
<accession>A0A835P9Q4</accession>
<organism evidence="1 2">
    <name type="scientific">Vanilla planifolia</name>
    <name type="common">Vanilla</name>
    <dbReference type="NCBI Taxonomy" id="51239"/>
    <lineage>
        <taxon>Eukaryota</taxon>
        <taxon>Viridiplantae</taxon>
        <taxon>Streptophyta</taxon>
        <taxon>Embryophyta</taxon>
        <taxon>Tracheophyta</taxon>
        <taxon>Spermatophyta</taxon>
        <taxon>Magnoliopsida</taxon>
        <taxon>Liliopsida</taxon>
        <taxon>Asparagales</taxon>
        <taxon>Orchidaceae</taxon>
        <taxon>Vanilloideae</taxon>
        <taxon>Vanilleae</taxon>
        <taxon>Vanilla</taxon>
    </lineage>
</organism>
<keyword evidence="2" id="KW-1185">Reference proteome</keyword>
<dbReference type="EMBL" id="JADCNL010000168">
    <property type="protein sequence ID" value="KAG0449631.1"/>
    <property type="molecule type" value="Genomic_DNA"/>
</dbReference>
<evidence type="ECO:0000313" key="1">
    <source>
        <dbReference type="EMBL" id="KAG0449631.1"/>
    </source>
</evidence>
<gene>
    <name evidence="1" type="ORF">HPP92_027282</name>
</gene>
<reference evidence="1 2" key="1">
    <citation type="journal article" date="2020" name="Nat. Food">
        <title>A phased Vanilla planifolia genome enables genetic improvement of flavour and production.</title>
        <authorList>
            <person name="Hasing T."/>
            <person name="Tang H."/>
            <person name="Brym M."/>
            <person name="Khazi F."/>
            <person name="Huang T."/>
            <person name="Chambers A.H."/>
        </authorList>
    </citation>
    <scope>NUCLEOTIDE SEQUENCE [LARGE SCALE GENOMIC DNA]</scope>
    <source>
        <tissue evidence="1">Leaf</tissue>
    </source>
</reference>
<name>A0A835P9Q4_VANPL</name>
<dbReference type="Proteomes" id="UP000636800">
    <property type="component" value="Unassembled WGS sequence"/>
</dbReference>
<dbReference type="OrthoDB" id="780709at2759"/>
<dbReference type="AlphaFoldDB" id="A0A835P9Q4"/>
<proteinExistence type="predicted"/>